<dbReference type="Gene3D" id="3.40.50.300">
    <property type="entry name" value="P-loop containing nucleotide triphosphate hydrolases"/>
    <property type="match status" value="2"/>
</dbReference>
<keyword evidence="1" id="KW-0547">Nucleotide-binding</keyword>
<dbReference type="Gene3D" id="1.20.120.1240">
    <property type="entry name" value="Dynamin, middle domain"/>
    <property type="match status" value="3"/>
</dbReference>
<reference evidence="8" key="1">
    <citation type="journal article" date="2019" name="Gigascience">
        <title>De novo genome assembly of the endangered Acer yangbiense, a plant species with extremely small populations endemic to Yunnan Province, China.</title>
        <authorList>
            <person name="Yang J."/>
            <person name="Wariss H.M."/>
            <person name="Tao L."/>
            <person name="Zhang R."/>
            <person name="Yun Q."/>
            <person name="Hollingsworth P."/>
            <person name="Dao Z."/>
            <person name="Luo G."/>
            <person name="Guo H."/>
            <person name="Ma Y."/>
            <person name="Sun W."/>
        </authorList>
    </citation>
    <scope>NUCLEOTIDE SEQUENCE [LARGE SCALE GENOMIC DNA]</scope>
    <source>
        <strain evidence="8">cv. Malutang</strain>
    </source>
</reference>
<dbReference type="InterPro" id="IPR030381">
    <property type="entry name" value="G_DYNAMIN_dom"/>
</dbReference>
<organism evidence="7 8">
    <name type="scientific">Acer yangbiense</name>
    <dbReference type="NCBI Taxonomy" id="1000413"/>
    <lineage>
        <taxon>Eukaryota</taxon>
        <taxon>Viridiplantae</taxon>
        <taxon>Streptophyta</taxon>
        <taxon>Embryophyta</taxon>
        <taxon>Tracheophyta</taxon>
        <taxon>Spermatophyta</taxon>
        <taxon>Magnoliopsida</taxon>
        <taxon>eudicotyledons</taxon>
        <taxon>Gunneridae</taxon>
        <taxon>Pentapetalae</taxon>
        <taxon>rosids</taxon>
        <taxon>malvids</taxon>
        <taxon>Sapindales</taxon>
        <taxon>Sapindaceae</taxon>
        <taxon>Hippocastanoideae</taxon>
        <taxon>Acereae</taxon>
        <taxon>Acer</taxon>
    </lineage>
</organism>
<dbReference type="InterPro" id="IPR045063">
    <property type="entry name" value="Dynamin_N"/>
</dbReference>
<feature type="region of interest" description="Disordered" evidence="4">
    <location>
        <begin position="1300"/>
        <end position="1325"/>
    </location>
</feature>
<dbReference type="GO" id="GO:0005874">
    <property type="term" value="C:microtubule"/>
    <property type="evidence" value="ECO:0007669"/>
    <property type="project" value="TreeGrafter"/>
</dbReference>
<feature type="domain" description="GED" evidence="5">
    <location>
        <begin position="1485"/>
        <end position="1576"/>
    </location>
</feature>
<evidence type="ECO:0000313" key="7">
    <source>
        <dbReference type="EMBL" id="TXG62287.1"/>
    </source>
</evidence>
<gene>
    <name evidence="7" type="ORF">EZV62_013650</name>
</gene>
<dbReference type="PANTHER" id="PTHR11566:SF84">
    <property type="entry name" value="DYNAMIN-RELATED PROTEIN 3A-LIKE"/>
    <property type="match status" value="1"/>
</dbReference>
<keyword evidence="2" id="KW-0342">GTP-binding</keyword>
<dbReference type="PRINTS" id="PR00195">
    <property type="entry name" value="DYNAMIN"/>
</dbReference>
<evidence type="ECO:0008006" key="9">
    <source>
        <dbReference type="Google" id="ProtNLM"/>
    </source>
</evidence>
<dbReference type="CDD" id="cd08771">
    <property type="entry name" value="DLP_1"/>
    <property type="match status" value="2"/>
</dbReference>
<dbReference type="FunFam" id="3.40.50.300:FF:001027">
    <property type="entry name" value="dynamin-related protein 3A"/>
    <property type="match status" value="2"/>
</dbReference>
<protein>
    <recommendedName>
        <fullName evidence="9">Dynamin-type G domain-containing protein</fullName>
    </recommendedName>
</protein>
<feature type="compositionally biased region" description="Polar residues" evidence="4">
    <location>
        <begin position="750"/>
        <end position="765"/>
    </location>
</feature>
<feature type="region of interest" description="Disordered" evidence="4">
    <location>
        <begin position="1571"/>
        <end position="1623"/>
    </location>
</feature>
<feature type="domain" description="Dynamin-type G" evidence="6">
    <location>
        <begin position="809"/>
        <end position="1083"/>
    </location>
</feature>
<feature type="compositionally biased region" description="Polar residues" evidence="4">
    <location>
        <begin position="730"/>
        <end position="741"/>
    </location>
</feature>
<dbReference type="GO" id="GO:0005737">
    <property type="term" value="C:cytoplasm"/>
    <property type="evidence" value="ECO:0007669"/>
    <property type="project" value="TreeGrafter"/>
</dbReference>
<proteinExistence type="predicted"/>
<dbReference type="Pfam" id="PF01031">
    <property type="entry name" value="Dynamin_M"/>
    <property type="match status" value="2"/>
</dbReference>
<dbReference type="SMART" id="SM00302">
    <property type="entry name" value="GED"/>
    <property type="match status" value="2"/>
</dbReference>
<dbReference type="InterPro" id="IPR020850">
    <property type="entry name" value="GED_dom"/>
</dbReference>
<dbReference type="Proteomes" id="UP000323000">
    <property type="component" value="Chromosome 5"/>
</dbReference>
<dbReference type="GO" id="GO:0016020">
    <property type="term" value="C:membrane"/>
    <property type="evidence" value="ECO:0007669"/>
    <property type="project" value="TreeGrafter"/>
</dbReference>
<evidence type="ECO:0000256" key="1">
    <source>
        <dbReference type="ARBA" id="ARBA00022741"/>
    </source>
</evidence>
<dbReference type="GO" id="GO:0005525">
    <property type="term" value="F:GTP binding"/>
    <property type="evidence" value="ECO:0007669"/>
    <property type="project" value="InterPro"/>
</dbReference>
<dbReference type="InterPro" id="IPR022812">
    <property type="entry name" value="Dynamin"/>
</dbReference>
<dbReference type="SMART" id="SM00053">
    <property type="entry name" value="DYNc"/>
    <property type="match status" value="2"/>
</dbReference>
<dbReference type="PROSITE" id="PS51388">
    <property type="entry name" value="GED"/>
    <property type="match status" value="2"/>
</dbReference>
<dbReference type="InterPro" id="IPR001401">
    <property type="entry name" value="Dynamin_GTPase"/>
</dbReference>
<evidence type="ECO:0000259" key="6">
    <source>
        <dbReference type="PROSITE" id="PS51718"/>
    </source>
</evidence>
<evidence type="ECO:0000256" key="4">
    <source>
        <dbReference type="SAM" id="MobiDB-lite"/>
    </source>
</evidence>
<comment type="caution">
    <text evidence="7">The sequence shown here is derived from an EMBL/GenBank/DDBJ whole genome shotgun (WGS) entry which is preliminary data.</text>
</comment>
<dbReference type="SUPFAM" id="SSF52540">
    <property type="entry name" value="P-loop containing nucleoside triphosphate hydrolases"/>
    <property type="match status" value="2"/>
</dbReference>
<evidence type="ECO:0000256" key="3">
    <source>
        <dbReference type="ARBA" id="ARBA00023175"/>
    </source>
</evidence>
<dbReference type="EMBL" id="VAHF01000005">
    <property type="protein sequence ID" value="TXG62287.1"/>
    <property type="molecule type" value="Genomic_DNA"/>
</dbReference>
<dbReference type="Pfam" id="PF00350">
    <property type="entry name" value="Dynamin_N"/>
    <property type="match status" value="2"/>
</dbReference>
<dbReference type="OrthoDB" id="5061070at2759"/>
<keyword evidence="3" id="KW-0505">Motor protein</keyword>
<feature type="compositionally biased region" description="Polar residues" evidence="4">
    <location>
        <begin position="1571"/>
        <end position="1585"/>
    </location>
</feature>
<dbReference type="GO" id="GO:0003924">
    <property type="term" value="F:GTPase activity"/>
    <property type="evidence" value="ECO:0007669"/>
    <property type="project" value="InterPro"/>
</dbReference>
<feature type="domain" description="Dynamin-type G" evidence="6">
    <location>
        <begin position="44"/>
        <end position="318"/>
    </location>
</feature>
<feature type="compositionally biased region" description="Polar residues" evidence="4">
    <location>
        <begin position="1594"/>
        <end position="1605"/>
    </location>
</feature>
<name>A0A5C7HYY0_9ROSI</name>
<sequence length="1636" mass="182839">MTKEASRTPSSNGKTVTATIGSSLIPIINRLQDILTPFSGDLSKISLPQVAVVGSQSSGKSSVLEALVGRDFLPRGCDICTRRPLALMLENRSQKNADDDGRDWAEFRHLPGKRFNDFARVREEIMAETNKEAGSNKGVSDKQIRLKISSPNVLNMTLVDLPGITKVPVGDQPTDIEERIRRMIMAHIKQENCIILAVSPANSDLATSDALQMAKAADPTGSRTIGVITKLDIMDRGTNARNFLLGKVVPLSLGYVGVVNRCQEDINQNRSIQDALAYEAQFFRDHPVYNGLSDRCGIPQLAKKLNQILEQHIRIILPGLKSELNSRIIAVEKELKKYGQVMESKAEQQVILLNILTRYCEAFSDMVDGKSQEMSSKELSGGARILYIFQSIFVKTLEEVDPCQDLTVDDIRTAIQNATGTRNSLFVPEVPFELLVRRQISRFSDPCFQCLRFVHDELIKISRACEVMSLQRFPILRKHLDDVMGQFLHDGVRPAQAMIENLIELELGYINSSHPSFIGGNKAVELAMQEMKSLQDGTDSEGQRSRTDLLKSVVNGVLPNQEQLGALELLNYAFKCGNSSSRSWSIPSIFGSKAQSGLSTARKNLEETLHDGEQLPSVIQLKEPPFILRPLEMTEHDAVEIIVTKIMLRSYHDIVRKNIQDLVPKAIMHFLVNPTKRNLHNTFIRKLYRENQIEELLEEQDDVVANRKHAHEVFSVLQQAVQTLDEVESDVSTGNSNSNYDLDTAGPSRISGSSPYPQSRTNELNMTEEASRTPSSNGKTVTATIGSSLIPIINRLQDILTPFGGELSKISLPQVAVVGSQSSGKSSVLEALVGRDFLPRGCDICTRRPLALMLENRSQENADDDGRDWAEFRDLPGKRFYDFARVREEIMAETNKEAGSNKGVSDKQIRLKISSPNVLNMTLVDLPGITKVPVGDQPTDIEERIRRMIMAHIKQENCIILAVSPANSDLATSDALQMAKAADPTGSRTIGVITKLDIMDRGTNACNFLLGKVVPLSLGYVGVVNRCQEDINQNRSIQDALAYEAQFFRDHPVYNGLSDRCGIPQLAKKLNQILEQHIRIILPGLKSELNSRMIAVAKELKKYGEVMESKAEQQVILLNILTRYCEAFSAMVDGKSQEMSTKELFGGARIHYIFQSIFVKTLEEVDPCQDLTDDDIRTAIQNATGTRNSLFVPEVPFELLVRRQIARFLDPCFQCLRFVHDELIKISRACEVMSLQRFPILRRHLDDVMGQFLYDGVRPAEVMIENLIELELGYINSSHPSFIGGNKAVELAMQEMKSLQDGTDAERVPTTEMGQRSRTEMGQRSRTDLLKSVVNGVLPNGVLPNQGNHSQSNNQKAVSNVSNFIVITEPYKYVSMCTCETAIPLLGRIDNISTRGLYGFEVAINLITFSFALGIRYQVLGGNSSSRSWGISSIFGSKAQSGESTVRKNLEETLHDGEQLSVIQLKEPPSILRPLEMTERDAVEIIVTKLMLRSYHDIVRKNIQDLVPKAIMHFLVNHTKRNLHNTFIRKLYRENQIKELLEEQEDVAANRKHAHEVFSVLQQAVQTLNEVESDVSTGNSNSNYDLDTAGPSRISGSSPFPQSRTNGERRSPYESSFPNPKTRRLSYSEEHWLSYI</sequence>
<evidence type="ECO:0000256" key="2">
    <source>
        <dbReference type="ARBA" id="ARBA00023134"/>
    </source>
</evidence>
<dbReference type="PROSITE" id="PS51718">
    <property type="entry name" value="G_DYNAMIN_2"/>
    <property type="match status" value="2"/>
</dbReference>
<evidence type="ECO:0000259" key="5">
    <source>
        <dbReference type="PROSITE" id="PS51388"/>
    </source>
</evidence>
<dbReference type="GO" id="GO:0008017">
    <property type="term" value="F:microtubule binding"/>
    <property type="evidence" value="ECO:0007669"/>
    <property type="project" value="TreeGrafter"/>
</dbReference>
<dbReference type="Pfam" id="PF02212">
    <property type="entry name" value="GED"/>
    <property type="match status" value="2"/>
</dbReference>
<dbReference type="PANTHER" id="PTHR11566">
    <property type="entry name" value="DYNAMIN"/>
    <property type="match status" value="1"/>
</dbReference>
<feature type="region of interest" description="Disordered" evidence="4">
    <location>
        <begin position="728"/>
        <end position="780"/>
    </location>
</feature>
<dbReference type="InterPro" id="IPR003130">
    <property type="entry name" value="GED"/>
</dbReference>
<feature type="domain" description="GED" evidence="5">
    <location>
        <begin position="641"/>
        <end position="732"/>
    </location>
</feature>
<evidence type="ECO:0000313" key="8">
    <source>
        <dbReference type="Proteomes" id="UP000323000"/>
    </source>
</evidence>
<dbReference type="InterPro" id="IPR027417">
    <property type="entry name" value="P-loop_NTPase"/>
</dbReference>
<dbReference type="InterPro" id="IPR000375">
    <property type="entry name" value="Dynamin_stalk"/>
</dbReference>
<keyword evidence="8" id="KW-1185">Reference proteome</keyword>
<accession>A0A5C7HYY0</accession>
<feature type="compositionally biased region" description="Basic and acidic residues" evidence="4">
    <location>
        <begin position="1304"/>
        <end position="1325"/>
    </location>
</feature>